<dbReference type="EMBL" id="PIQA01000001">
    <property type="protein sequence ID" value="RUO67622.1"/>
    <property type="molecule type" value="Genomic_DNA"/>
</dbReference>
<name>A0A432YWE3_9GAMM</name>
<feature type="signal peptide" evidence="1">
    <location>
        <begin position="1"/>
        <end position="19"/>
    </location>
</feature>
<evidence type="ECO:0000256" key="1">
    <source>
        <dbReference type="SAM" id="SignalP"/>
    </source>
</evidence>
<reference evidence="2 3" key="1">
    <citation type="journal article" date="2011" name="Front. Microbiol.">
        <title>Genomic signatures of strain selection and enhancement in Bacillus atrophaeus var. globigii, a historical biowarfare simulant.</title>
        <authorList>
            <person name="Gibbons H.S."/>
            <person name="Broomall S.M."/>
            <person name="McNew L.A."/>
            <person name="Daligault H."/>
            <person name="Chapman C."/>
            <person name="Bruce D."/>
            <person name="Karavis M."/>
            <person name="Krepps M."/>
            <person name="McGregor P.A."/>
            <person name="Hong C."/>
            <person name="Park K.H."/>
            <person name="Akmal A."/>
            <person name="Feldman A."/>
            <person name="Lin J.S."/>
            <person name="Chang W.E."/>
            <person name="Higgs B.W."/>
            <person name="Demirev P."/>
            <person name="Lindquist J."/>
            <person name="Liem A."/>
            <person name="Fochler E."/>
            <person name="Read T.D."/>
            <person name="Tapia R."/>
            <person name="Johnson S."/>
            <person name="Bishop-Lilly K.A."/>
            <person name="Detter C."/>
            <person name="Han C."/>
            <person name="Sozhamannan S."/>
            <person name="Rosenzweig C.N."/>
            <person name="Skowronski E.W."/>
        </authorList>
    </citation>
    <scope>NUCLEOTIDE SEQUENCE [LARGE SCALE GENOMIC DNA]</scope>
    <source>
        <strain evidence="2 3">TPS4-2</strain>
    </source>
</reference>
<dbReference type="Proteomes" id="UP000288361">
    <property type="component" value="Unassembled WGS sequence"/>
</dbReference>
<dbReference type="PROSITE" id="PS51257">
    <property type="entry name" value="PROKAR_LIPOPROTEIN"/>
    <property type="match status" value="1"/>
</dbReference>
<gene>
    <name evidence="2" type="ORF">CWI73_01815</name>
</gene>
<dbReference type="InterPro" id="IPR016875">
    <property type="entry name" value="UCP028200"/>
</dbReference>
<dbReference type="Pfam" id="PF19795">
    <property type="entry name" value="DUF6279"/>
    <property type="match status" value="1"/>
</dbReference>
<evidence type="ECO:0000313" key="2">
    <source>
        <dbReference type="EMBL" id="RUO67622.1"/>
    </source>
</evidence>
<comment type="caution">
    <text evidence="2">The sequence shown here is derived from an EMBL/GenBank/DDBJ whole genome shotgun (WGS) entry which is preliminary data.</text>
</comment>
<feature type="chain" id="PRO_5019532226" description="Lipoprotein" evidence="1">
    <location>
        <begin position="20"/>
        <end position="281"/>
    </location>
</feature>
<evidence type="ECO:0008006" key="4">
    <source>
        <dbReference type="Google" id="ProtNLM"/>
    </source>
</evidence>
<keyword evidence="1" id="KW-0732">Signal</keyword>
<dbReference type="PIRSF" id="PIRSF028200">
    <property type="entry name" value="UCP028200"/>
    <property type="match status" value="1"/>
</dbReference>
<proteinExistence type="predicted"/>
<organism evidence="2 3">
    <name type="scientific">Idiomarina piscisalsi</name>
    <dbReference type="NCBI Taxonomy" id="1096243"/>
    <lineage>
        <taxon>Bacteria</taxon>
        <taxon>Pseudomonadati</taxon>
        <taxon>Pseudomonadota</taxon>
        <taxon>Gammaproteobacteria</taxon>
        <taxon>Alteromonadales</taxon>
        <taxon>Idiomarinaceae</taxon>
        <taxon>Idiomarina</taxon>
    </lineage>
</organism>
<sequence length="281" mass="33123">MRVLGFALLTLLVLSGCTANIGYQFADTLVEWRVKEYVDLNDQQEATLAKKVDELHLWHARTQIPEYREALFNLREKVHNQTLEKADIVAFERTLLDFWQNVLNRVSKETALINDLSVKQKQQLFERIEEKQQERFEKFEEKQSENPILRQLEQVNEVESDLEDIIGELTEQQDKLLRGWVSKKPSLQEDWLNYRAKWLTEFETVLLTEPTDINKLTALIQDPKQLRSEALQEKIEQSSEARNTFLWNMYLSLSGNQRKAAVEKADEYIDLLDSIMEDFND</sequence>
<accession>A0A432YWE3</accession>
<dbReference type="RefSeq" id="WP_126751282.1">
    <property type="nucleotide sequence ID" value="NZ_JBHUMT010000016.1"/>
</dbReference>
<protein>
    <recommendedName>
        <fullName evidence="4">Lipoprotein</fullName>
    </recommendedName>
</protein>
<evidence type="ECO:0000313" key="3">
    <source>
        <dbReference type="Proteomes" id="UP000288361"/>
    </source>
</evidence>
<dbReference type="AlphaFoldDB" id="A0A432YWE3"/>